<name>A0ABD1U955_9LAMI</name>
<protein>
    <submittedName>
        <fullName evidence="1">Nucleolar GTP-binding protein 1</fullName>
    </submittedName>
</protein>
<accession>A0ABD1U955</accession>
<dbReference type="EMBL" id="JBFOLJ010000007">
    <property type="protein sequence ID" value="KAL2521539.1"/>
    <property type="molecule type" value="Genomic_DNA"/>
</dbReference>
<evidence type="ECO:0000313" key="1">
    <source>
        <dbReference type="EMBL" id="KAL2521539.1"/>
    </source>
</evidence>
<dbReference type="AlphaFoldDB" id="A0ABD1U955"/>
<dbReference type="EMBL" id="JBFOLJ010000007">
    <property type="protein sequence ID" value="KAL2521644.1"/>
    <property type="molecule type" value="Genomic_DNA"/>
</dbReference>
<proteinExistence type="predicted"/>
<organism evidence="1 3">
    <name type="scientific">Forsythia ovata</name>
    <dbReference type="NCBI Taxonomy" id="205694"/>
    <lineage>
        <taxon>Eukaryota</taxon>
        <taxon>Viridiplantae</taxon>
        <taxon>Streptophyta</taxon>
        <taxon>Embryophyta</taxon>
        <taxon>Tracheophyta</taxon>
        <taxon>Spermatophyta</taxon>
        <taxon>Magnoliopsida</taxon>
        <taxon>eudicotyledons</taxon>
        <taxon>Gunneridae</taxon>
        <taxon>Pentapetalae</taxon>
        <taxon>asterids</taxon>
        <taxon>lamiids</taxon>
        <taxon>Lamiales</taxon>
        <taxon>Oleaceae</taxon>
        <taxon>Forsythieae</taxon>
        <taxon>Forsythia</taxon>
    </lineage>
</organism>
<reference evidence="3" key="2">
    <citation type="submission" date="2024-07" db="EMBL/GenBank/DDBJ databases">
        <title>Two chromosome-level genome assemblies of Korean endemic species Abeliophyllum distichum and Forsythia ovata (Oleaceae).</title>
        <authorList>
            <person name="Jang H."/>
        </authorList>
    </citation>
    <scope>NUCLEOTIDE SEQUENCE [LARGE SCALE GENOMIC DNA]</scope>
</reference>
<evidence type="ECO:0000313" key="2">
    <source>
        <dbReference type="EMBL" id="KAL2521644.1"/>
    </source>
</evidence>
<reference evidence="1" key="1">
    <citation type="submission" date="2024-07" db="EMBL/GenBank/DDBJ databases">
        <title>Two chromosome-level genome assemblies of Korean endemic species Abeliophyllum distichum and Forsythia ovata (Oleaceae).</title>
        <authorList>
            <person name="Mun J.H."/>
        </authorList>
    </citation>
    <scope>NUCLEOTIDE SEQUENCE</scope>
    <source>
        <strain evidence="1">KNKB202402200001</strain>
        <tissue evidence="1">Leaf</tissue>
    </source>
</reference>
<comment type="caution">
    <text evidence="1">The sequence shown here is derived from an EMBL/GenBank/DDBJ whole genome shotgun (WGS) entry which is preliminary data.</text>
</comment>
<keyword evidence="3" id="KW-1185">Reference proteome</keyword>
<gene>
    <name evidence="1" type="ORF">Fot_25462</name>
    <name evidence="2" type="ORF">Fot_25567</name>
</gene>
<sequence length="138" mass="15853">MGRSKRTRSLLDFSDWEFLGFVRNTVVASGDGRAGGAIDSFSDLEALIGWTRWVGVKNAACERLLDQRIELKMKSKKLNNYLNRFRVAMPKPRDQKERPPCIPEAVLEAKAKKVEQAAEKQIKLEKDLEVHVYVHEWP</sequence>
<dbReference type="Proteomes" id="UP001604277">
    <property type="component" value="Unassembled WGS sequence"/>
</dbReference>
<evidence type="ECO:0000313" key="3">
    <source>
        <dbReference type="Proteomes" id="UP001604277"/>
    </source>
</evidence>